<dbReference type="Gene3D" id="3.40.50.1110">
    <property type="entry name" value="SGNH hydrolase"/>
    <property type="match status" value="1"/>
</dbReference>
<name>A0ABZ0TDZ3_9SPHI</name>
<keyword evidence="3" id="KW-1185">Reference proteome</keyword>
<dbReference type="SUPFAM" id="SSF52266">
    <property type="entry name" value="SGNH hydrolase"/>
    <property type="match status" value="1"/>
</dbReference>
<sequence length="441" mass="46861">MKTFRSYLHIFLVTGLLGFAACKTNINTPTPSKGTADFSRYIAVGNSLTAGYADGGLYREGQLNSYPSIIAKQMQSAGGGTFTQPLFNTDQANGSGYLKLAGFNQDGTPKTEPVTSNLAVRGKITVPGFGDVTLYTKYSGELNNYGVPGIKLQHITYAPYGNLNGYFERLLPGTSPTNTTTYLDFVTAKPFTFFTDWLGNNDALLYATSGGAGDVLTDKALFTQLYNFSIGKLTATGQKGAVATIPDVTAVPYFNTITIPAILAGVQKANPAAKALYVNALVSGATYAPREATAKDLVILTFNTGLIGTPVATPAGNLPYGLTPYTPIENKYILDENEVALTRDYVTSYNTTIKTAAASKGLAIFDAYTFLNNVKANGLIVDGVNLSSNYISGGIFSLDGVHLTPRGYAIVANEFIKAINKQYGSSIPQANVSSYNGVKFP</sequence>
<evidence type="ECO:0000256" key="1">
    <source>
        <dbReference type="SAM" id="SignalP"/>
    </source>
</evidence>
<feature type="signal peptide" evidence="1">
    <location>
        <begin position="1"/>
        <end position="20"/>
    </location>
</feature>
<dbReference type="InterPro" id="IPR036514">
    <property type="entry name" value="SGNH_hydro_sf"/>
</dbReference>
<gene>
    <name evidence="2" type="ORF">SNE25_19085</name>
</gene>
<keyword evidence="1" id="KW-0732">Signal</keyword>
<dbReference type="PROSITE" id="PS51257">
    <property type="entry name" value="PROKAR_LIPOPROTEIN"/>
    <property type="match status" value="1"/>
</dbReference>
<proteinExistence type="predicted"/>
<protein>
    <submittedName>
        <fullName evidence="2">G-D-S-L family lipolytic protein</fullName>
    </submittedName>
</protein>
<dbReference type="Proteomes" id="UP001324380">
    <property type="component" value="Chromosome"/>
</dbReference>
<dbReference type="RefSeq" id="WP_321560591.1">
    <property type="nucleotide sequence ID" value="NZ_CP139558.1"/>
</dbReference>
<reference evidence="2 3" key="1">
    <citation type="submission" date="2023-11" db="EMBL/GenBank/DDBJ databases">
        <title>Analysis of the Genomes of Mucilaginibacter gossypii cycad 4 and M. sabulilitoris SNA2: microbes with the potential for plant growth promotion.</title>
        <authorList>
            <person name="Hirsch A.M."/>
            <person name="Humm E."/>
            <person name="Rubbi M."/>
            <person name="Del Vecchio G."/>
            <person name="Ha S.M."/>
            <person name="Pellegrini M."/>
            <person name="Gunsalus R.P."/>
        </authorList>
    </citation>
    <scope>NUCLEOTIDE SEQUENCE [LARGE SCALE GENOMIC DNA]</scope>
    <source>
        <strain evidence="2 3">SNA2</strain>
    </source>
</reference>
<evidence type="ECO:0000313" key="2">
    <source>
        <dbReference type="EMBL" id="WPU91425.1"/>
    </source>
</evidence>
<accession>A0ABZ0TDZ3</accession>
<evidence type="ECO:0000313" key="3">
    <source>
        <dbReference type="Proteomes" id="UP001324380"/>
    </source>
</evidence>
<organism evidence="2 3">
    <name type="scientific">Mucilaginibacter sabulilitoris</name>
    <dbReference type="NCBI Taxonomy" id="1173583"/>
    <lineage>
        <taxon>Bacteria</taxon>
        <taxon>Pseudomonadati</taxon>
        <taxon>Bacteroidota</taxon>
        <taxon>Sphingobacteriia</taxon>
        <taxon>Sphingobacteriales</taxon>
        <taxon>Sphingobacteriaceae</taxon>
        <taxon>Mucilaginibacter</taxon>
    </lineage>
</organism>
<feature type="chain" id="PRO_5047392366" evidence="1">
    <location>
        <begin position="21"/>
        <end position="441"/>
    </location>
</feature>
<dbReference type="EMBL" id="CP139558">
    <property type="protein sequence ID" value="WPU91425.1"/>
    <property type="molecule type" value="Genomic_DNA"/>
</dbReference>